<organism evidence="12 13">
    <name type="scientific">Trichinella murrelli</name>
    <dbReference type="NCBI Taxonomy" id="144512"/>
    <lineage>
        <taxon>Eukaryota</taxon>
        <taxon>Metazoa</taxon>
        <taxon>Ecdysozoa</taxon>
        <taxon>Nematoda</taxon>
        <taxon>Enoplea</taxon>
        <taxon>Dorylaimia</taxon>
        <taxon>Trichinellida</taxon>
        <taxon>Trichinellidae</taxon>
        <taxon>Trichinella</taxon>
    </lineage>
</organism>
<dbReference type="STRING" id="144512.A0A0V0TQ99"/>
<keyword evidence="5" id="KW-0833">Ubl conjugation pathway</keyword>
<evidence type="ECO:0000256" key="7">
    <source>
        <dbReference type="ARBA" id="ARBA00022989"/>
    </source>
</evidence>
<keyword evidence="7 10" id="KW-1133">Transmembrane helix</keyword>
<keyword evidence="6" id="KW-0256">Endoplasmic reticulum</keyword>
<comment type="caution">
    <text evidence="12">The sequence shown here is derived from an EMBL/GenBank/DDBJ whole genome shotgun (WGS) entry which is preliminary data.</text>
</comment>
<dbReference type="InterPro" id="IPR019153">
    <property type="entry name" value="DDRGK_dom-contain"/>
</dbReference>
<dbReference type="OrthoDB" id="194775at2759"/>
<protein>
    <recommendedName>
        <fullName evidence="3">DDRGK domain-containing protein 1</fullName>
    </recommendedName>
</protein>
<feature type="region of interest" description="Disordered" evidence="9">
    <location>
        <begin position="526"/>
        <end position="558"/>
    </location>
</feature>
<evidence type="ECO:0000256" key="8">
    <source>
        <dbReference type="ARBA" id="ARBA00023136"/>
    </source>
</evidence>
<evidence type="ECO:0000256" key="1">
    <source>
        <dbReference type="ARBA" id="ARBA00004389"/>
    </source>
</evidence>
<evidence type="ECO:0000259" key="11">
    <source>
        <dbReference type="SMART" id="SM00148"/>
    </source>
</evidence>
<dbReference type="AlphaFoldDB" id="A0A0V0TQ99"/>
<dbReference type="PANTHER" id="PTHR48176:SF1">
    <property type="entry name" value="DDRGK DOMAIN-CONTAINING PROTEIN 1"/>
    <property type="match status" value="1"/>
</dbReference>
<feature type="domain" description="Phosphatidylinositol-specific phospholipase C X" evidence="11">
    <location>
        <begin position="64"/>
        <end position="226"/>
    </location>
</feature>
<dbReference type="SMART" id="SM01128">
    <property type="entry name" value="DDRGK"/>
    <property type="match status" value="1"/>
</dbReference>
<keyword evidence="8 10" id="KW-0472">Membrane</keyword>
<evidence type="ECO:0000256" key="6">
    <source>
        <dbReference type="ARBA" id="ARBA00022824"/>
    </source>
</evidence>
<evidence type="ECO:0000256" key="2">
    <source>
        <dbReference type="ARBA" id="ARBA00009829"/>
    </source>
</evidence>
<dbReference type="GO" id="GO:0006629">
    <property type="term" value="P:lipid metabolic process"/>
    <property type="evidence" value="ECO:0007669"/>
    <property type="project" value="InterPro"/>
</dbReference>
<dbReference type="Gene3D" id="3.20.20.190">
    <property type="entry name" value="Phosphatidylinositol (PI) phosphodiesterase"/>
    <property type="match status" value="1"/>
</dbReference>
<dbReference type="GO" id="GO:0044389">
    <property type="term" value="F:ubiquitin-like protein ligase binding"/>
    <property type="evidence" value="ECO:0007669"/>
    <property type="project" value="TreeGrafter"/>
</dbReference>
<dbReference type="SUPFAM" id="SSF46785">
    <property type="entry name" value="Winged helix' DNA-binding domain"/>
    <property type="match status" value="1"/>
</dbReference>
<comment type="similarity">
    <text evidence="2">Belongs to the DDRGK1 family.</text>
</comment>
<feature type="transmembrane region" description="Helical" evidence="10">
    <location>
        <begin position="402"/>
        <end position="422"/>
    </location>
</feature>
<dbReference type="InterPro" id="IPR017946">
    <property type="entry name" value="PLC-like_Pdiesterase_TIM-brl"/>
</dbReference>
<comment type="subcellular location">
    <subcellularLocation>
        <location evidence="1">Endoplasmic reticulum membrane</location>
        <topology evidence="1">Single-pass membrane protein</topology>
    </subcellularLocation>
</comment>
<dbReference type="GO" id="GO:0008081">
    <property type="term" value="F:phosphoric diester hydrolase activity"/>
    <property type="evidence" value="ECO:0007669"/>
    <property type="project" value="InterPro"/>
</dbReference>
<dbReference type="PROSITE" id="PS50007">
    <property type="entry name" value="PIPLC_X_DOMAIN"/>
    <property type="match status" value="1"/>
</dbReference>
<feature type="compositionally biased region" description="Basic and acidic residues" evidence="9">
    <location>
        <begin position="540"/>
        <end position="558"/>
    </location>
</feature>
<dbReference type="InterPro" id="IPR050899">
    <property type="entry name" value="DDRGK_domain-containing"/>
</dbReference>
<gene>
    <name evidence="12" type="primary">PLCXD3</name>
    <name evidence="12" type="ORF">T05_8962</name>
</gene>
<evidence type="ECO:0000256" key="9">
    <source>
        <dbReference type="SAM" id="MobiDB-lite"/>
    </source>
</evidence>
<sequence length="687" mass="81205">MQTNTKILLSYTVIMIIGSYSFYLVRNYNFENRKYYMKKRQEEKKRLYKMTQHNENWMRDLPLFLKLKPLTHLFIPGSHQSFSDLLNKKLPIATDVPKFLRFVDSPWARKIIERWGRCQELHVTDQLRFGIRYFDVRVAFLPGECEQSLDIFLLHGLYGRPIKEVLDEIYTFISDHPEEILILDINHFYNFNDELHRKFLIQMEHLFNGKFIPAPPSLSLNQVTVNFAQQHGFQLLLFYQQKLAEQFSFTWPSSYIASPWANTNNLQHLWQYTENILTCRDQILPKGGFFVTQCILTPTWWNIVRHFKKSLRTVMATKTTEQAVSWLKKNSILLMPFFNIVIVDFVELFDFCTTVIQLNFHFEFLIYNVTLLFSVCILMYNDRFISIVNQLSINKLFTMDPMFICSVLILLVFMVIGCIQIYKLFLKENRHIRRVNLNELAAQRNNNQQQQRQAARPLIGGVRRRNVAMEGDASGSDSGGEESEIKLPGKVGKKRLAKLRAKEERKQAREAEEEERALKRQIEEERAEKRRKREEEEEEKERQKELEEKRRLEEEKRKEQEEYEKLKQGFTVEEQGCDVDINEDTANLLKEFVEYIQKAKVVSMEELAGQFQMRSIDVIDRLKNLLADGMLTGVIDDRGKFIFVTEDEMKAIVTFVKQRGRVSVDDLVDYSNKLINMDPQDVTLQCS</sequence>
<name>A0A0V0TQ99_9BILA</name>
<dbReference type="SUPFAM" id="SSF51695">
    <property type="entry name" value="PLC-like phosphodiesterases"/>
    <property type="match status" value="1"/>
</dbReference>
<reference evidence="12 13" key="1">
    <citation type="submission" date="2015-01" db="EMBL/GenBank/DDBJ databases">
        <title>Evolution of Trichinella species and genotypes.</title>
        <authorList>
            <person name="Korhonen P.K."/>
            <person name="Edoardo P."/>
            <person name="Giuseppe L.R."/>
            <person name="Gasser R.B."/>
        </authorList>
    </citation>
    <scope>NUCLEOTIDE SEQUENCE [LARGE SCALE GENOMIC DNA]</scope>
    <source>
        <strain evidence="12">ISS417</strain>
    </source>
</reference>
<dbReference type="GO" id="GO:0005789">
    <property type="term" value="C:endoplasmic reticulum membrane"/>
    <property type="evidence" value="ECO:0007669"/>
    <property type="project" value="UniProtKB-SubCell"/>
</dbReference>
<dbReference type="InterPro" id="IPR036390">
    <property type="entry name" value="WH_DNA-bd_sf"/>
</dbReference>
<evidence type="ECO:0000256" key="3">
    <source>
        <dbReference type="ARBA" id="ARBA00018218"/>
    </source>
</evidence>
<dbReference type="Proteomes" id="UP000055048">
    <property type="component" value="Unassembled WGS sequence"/>
</dbReference>
<accession>A0A0V0TQ99</accession>
<dbReference type="EMBL" id="JYDJ01000178">
    <property type="protein sequence ID" value="KRX41204.1"/>
    <property type="molecule type" value="Genomic_DNA"/>
</dbReference>
<evidence type="ECO:0000256" key="4">
    <source>
        <dbReference type="ARBA" id="ARBA00022692"/>
    </source>
</evidence>
<keyword evidence="13" id="KW-1185">Reference proteome</keyword>
<evidence type="ECO:0000256" key="10">
    <source>
        <dbReference type="SAM" id="Phobius"/>
    </source>
</evidence>
<dbReference type="InterPro" id="IPR000909">
    <property type="entry name" value="PLipase_C_PInositol-sp_X_dom"/>
</dbReference>
<proteinExistence type="inferred from homology"/>
<feature type="transmembrane region" description="Helical" evidence="10">
    <location>
        <begin position="364"/>
        <end position="381"/>
    </location>
</feature>
<dbReference type="InterPro" id="IPR036388">
    <property type="entry name" value="WH-like_DNA-bd_sf"/>
</dbReference>
<evidence type="ECO:0000313" key="13">
    <source>
        <dbReference type="Proteomes" id="UP000055048"/>
    </source>
</evidence>
<dbReference type="SMART" id="SM00148">
    <property type="entry name" value="PLCXc"/>
    <property type="match status" value="1"/>
</dbReference>
<feature type="transmembrane region" description="Helical" evidence="10">
    <location>
        <begin position="6"/>
        <end position="25"/>
    </location>
</feature>
<dbReference type="Pfam" id="PF09756">
    <property type="entry name" value="DDRGK"/>
    <property type="match status" value="1"/>
</dbReference>
<keyword evidence="4 10" id="KW-0812">Transmembrane</keyword>
<evidence type="ECO:0000313" key="12">
    <source>
        <dbReference type="EMBL" id="KRX41204.1"/>
    </source>
</evidence>
<dbReference type="Gene3D" id="1.10.10.10">
    <property type="entry name" value="Winged helix-like DNA-binding domain superfamily/Winged helix DNA-binding domain"/>
    <property type="match status" value="1"/>
</dbReference>
<evidence type="ECO:0000256" key="5">
    <source>
        <dbReference type="ARBA" id="ARBA00022786"/>
    </source>
</evidence>
<dbReference type="PANTHER" id="PTHR48176">
    <property type="entry name" value="DDRGK DOMAIN-CONTAINING PROTEIN 1"/>
    <property type="match status" value="1"/>
</dbReference>
<dbReference type="FunFam" id="1.10.10.10:FF:000143">
    <property type="entry name" value="DDRGK domain-containing protein 1"/>
    <property type="match status" value="1"/>
</dbReference>